<evidence type="ECO:0000313" key="3">
    <source>
        <dbReference type="Proteomes" id="UP000192095"/>
    </source>
</evidence>
<dbReference type="RefSeq" id="WP_081213823.1">
    <property type="nucleotide sequence ID" value="NZ_CP016734.2"/>
</dbReference>
<organism evidence="2 3">
    <name type="scientific">Lactococcus lactis subsp. lactis</name>
    <name type="common">Streptococcus lactis</name>
    <dbReference type="NCBI Taxonomy" id="1360"/>
    <lineage>
        <taxon>Bacteria</taxon>
        <taxon>Bacillati</taxon>
        <taxon>Bacillota</taxon>
        <taxon>Bacilli</taxon>
        <taxon>Lactobacillales</taxon>
        <taxon>Streptococcaceae</taxon>
        <taxon>Lactococcus</taxon>
    </lineage>
</organism>
<accession>A0A1V0NY35</accession>
<keyword evidence="1" id="KW-0812">Transmembrane</keyword>
<keyword evidence="1" id="KW-1133">Transmembrane helix</keyword>
<dbReference type="Proteomes" id="UP000192095">
    <property type="component" value="Plasmid pUC06C"/>
</dbReference>
<keyword evidence="2" id="KW-0614">Plasmid</keyword>
<geneLocation type="plasmid" evidence="3">
    <name>puc06a</name>
</geneLocation>
<keyword evidence="1" id="KW-0472">Membrane</keyword>
<name>A0A1V0NY35_LACLL</name>
<evidence type="ECO:0000256" key="1">
    <source>
        <dbReference type="SAM" id="Phobius"/>
    </source>
</evidence>
<gene>
    <name evidence="2" type="ORF">LLUC06_03990</name>
</gene>
<dbReference type="EMBL" id="CP016734">
    <property type="protein sequence ID" value="ARE19446.1"/>
    <property type="molecule type" value="Genomic_DNA"/>
</dbReference>
<reference evidence="2 3" key="1">
    <citation type="journal article" date="2017" name="BMC Genomics">
        <title>Comparative and functional genomics of the Lactococcus lactis taxon; insights into evolution and niche adaptation.</title>
        <authorList>
            <person name="Kelleher P."/>
            <person name="Bottacini F."/>
            <person name="Mahony J."/>
            <person name="Kilcawley K.N."/>
            <person name="van Sinderen D."/>
        </authorList>
    </citation>
    <scope>NUCLEOTIDE SEQUENCE [LARGE SCALE GENOMIC DNA]</scope>
    <source>
        <strain evidence="2 3">UC06</strain>
        <plasmid evidence="3">puc06a</plasmid>
    </source>
</reference>
<protein>
    <submittedName>
        <fullName evidence="2">Uncharacterized protein</fullName>
    </submittedName>
</protein>
<feature type="transmembrane region" description="Helical" evidence="1">
    <location>
        <begin position="7"/>
        <end position="27"/>
    </location>
</feature>
<proteinExistence type="predicted"/>
<sequence>MNDKRTLEVITIIISISALLFSIITYLNQKKLENFEIKPNFMNIIDMKYDGGKKLVSYKIVNESNVKLKKFESKEYPFLIEGEKLMHKSKYLYNFYPISERFFMSESLTGYTKDVIKNTELSSCLYSDISTKTHFFNDLQWADEKSGVASYVLNDLILVSKIQYQTYNSDSNMYAYLLSTRTTSFEISKEEFEIFRKAFEETMYNYYTYHDQKNLVTYNLTDTAKENVYMQLHETILKNKKTAIKLFEQEINDNSIERKTFNSFGKRIYNSLNYRLIRTEDNETISQSKKITQFDSNIFNYK</sequence>
<dbReference type="AlphaFoldDB" id="A0A1V0NY35"/>
<evidence type="ECO:0000313" key="2">
    <source>
        <dbReference type="EMBL" id="ARE19446.1"/>
    </source>
</evidence>